<feature type="transmembrane region" description="Helical" evidence="1">
    <location>
        <begin position="112"/>
        <end position="133"/>
    </location>
</feature>
<dbReference type="Pfam" id="PF19700">
    <property type="entry name" value="DUF6198"/>
    <property type="match status" value="1"/>
</dbReference>
<name>A0AAE3AZV2_9FIRM</name>
<keyword evidence="1" id="KW-0472">Membrane</keyword>
<dbReference type="PANTHER" id="PTHR40078:SF1">
    <property type="entry name" value="INTEGRAL MEMBRANE PROTEIN"/>
    <property type="match status" value="1"/>
</dbReference>
<reference evidence="2 3" key="1">
    <citation type="submission" date="2021-10" db="EMBL/GenBank/DDBJ databases">
        <title>Anaerobic single-cell dispensing facilitates the cultivation of human gut bacteria.</title>
        <authorList>
            <person name="Afrizal A."/>
        </authorList>
    </citation>
    <scope>NUCLEOTIDE SEQUENCE [LARGE SCALE GENOMIC DNA]</scope>
    <source>
        <strain evidence="2 3">CLA-AA-H244</strain>
    </source>
</reference>
<sequence>MLKQYFKRIGAKRMVIMLLGNVFLGMGVSIFKLSEMGTDPFSGMVMALAEVLGIGYPVFLILVNLVLLFVEVKFGREMIGAGTVVNACLLGYIVTSFYTIWVRMFGGVPQNFAVRLALVCIAIIVMSFGVSMYQTADVGVAPWDSLSLILIKRHHKLPYFGYRIIGDAIAALVCWFAGGIVGIGTAVCAFGLGPFISFFDTHFSKKLVEK</sequence>
<accession>A0AAE3AZV2</accession>
<evidence type="ECO:0000313" key="2">
    <source>
        <dbReference type="EMBL" id="MCC2168687.1"/>
    </source>
</evidence>
<keyword evidence="1" id="KW-1133">Transmembrane helix</keyword>
<feature type="transmembrane region" description="Helical" evidence="1">
    <location>
        <begin position="12"/>
        <end position="31"/>
    </location>
</feature>
<keyword evidence="1" id="KW-0812">Transmembrane</keyword>
<comment type="caution">
    <text evidence="2">The sequence shown here is derived from an EMBL/GenBank/DDBJ whole genome shotgun (WGS) entry which is preliminary data.</text>
</comment>
<dbReference type="PANTHER" id="PTHR40078">
    <property type="entry name" value="INTEGRAL MEMBRANE PROTEIN-RELATED"/>
    <property type="match status" value="1"/>
</dbReference>
<evidence type="ECO:0000313" key="3">
    <source>
        <dbReference type="Proteomes" id="UP001199355"/>
    </source>
</evidence>
<dbReference type="RefSeq" id="WP_308728841.1">
    <property type="nucleotide sequence ID" value="NZ_JAJEQF010000043.1"/>
</dbReference>
<evidence type="ECO:0000256" key="1">
    <source>
        <dbReference type="SAM" id="Phobius"/>
    </source>
</evidence>
<gene>
    <name evidence="2" type="ORF">LKD45_13495</name>
</gene>
<dbReference type="Proteomes" id="UP001199355">
    <property type="component" value="Unassembled WGS sequence"/>
</dbReference>
<proteinExistence type="predicted"/>
<organism evidence="2 3">
    <name type="scientific">Gallintestinimicrobium propionicum</name>
    <dbReference type="NCBI Taxonomy" id="2981770"/>
    <lineage>
        <taxon>Bacteria</taxon>
        <taxon>Bacillati</taxon>
        <taxon>Bacillota</taxon>
        <taxon>Clostridia</taxon>
        <taxon>Lachnospirales</taxon>
        <taxon>Lachnospiraceae</taxon>
        <taxon>Gallintestinimicrobium</taxon>
    </lineage>
</organism>
<feature type="transmembrane region" description="Helical" evidence="1">
    <location>
        <begin position="79"/>
        <end position="100"/>
    </location>
</feature>
<protein>
    <submittedName>
        <fullName evidence="2">Uncharacterized protein</fullName>
    </submittedName>
</protein>
<keyword evidence="3" id="KW-1185">Reference proteome</keyword>
<dbReference type="InterPro" id="IPR038750">
    <property type="entry name" value="YczE/YyaS-like"/>
</dbReference>
<dbReference type="AlphaFoldDB" id="A0AAE3AZV2"/>
<feature type="transmembrane region" description="Helical" evidence="1">
    <location>
        <begin position="169"/>
        <end position="196"/>
    </location>
</feature>
<feature type="transmembrane region" description="Helical" evidence="1">
    <location>
        <begin position="51"/>
        <end position="72"/>
    </location>
</feature>
<dbReference type="EMBL" id="JAJEQF010000043">
    <property type="protein sequence ID" value="MCC2168687.1"/>
    <property type="molecule type" value="Genomic_DNA"/>
</dbReference>